<organism evidence="3 4">
    <name type="scientific">Toxocara canis</name>
    <name type="common">Canine roundworm</name>
    <dbReference type="NCBI Taxonomy" id="6265"/>
    <lineage>
        <taxon>Eukaryota</taxon>
        <taxon>Metazoa</taxon>
        <taxon>Ecdysozoa</taxon>
        <taxon>Nematoda</taxon>
        <taxon>Chromadorea</taxon>
        <taxon>Rhabditida</taxon>
        <taxon>Spirurina</taxon>
        <taxon>Ascaridomorpha</taxon>
        <taxon>Ascaridoidea</taxon>
        <taxon>Toxocaridae</taxon>
        <taxon>Toxocara</taxon>
    </lineage>
</organism>
<dbReference type="EMBL" id="UYWY01001613">
    <property type="protein sequence ID" value="VDM26985.1"/>
    <property type="molecule type" value="Genomic_DNA"/>
</dbReference>
<feature type="region of interest" description="Disordered" evidence="1">
    <location>
        <begin position="124"/>
        <end position="144"/>
    </location>
</feature>
<reference evidence="4" key="1">
    <citation type="submission" date="2016-06" db="UniProtKB">
        <authorList>
            <consortium name="WormBaseParasite"/>
        </authorList>
    </citation>
    <scope>IDENTIFICATION</scope>
</reference>
<reference evidence="2 3" key="2">
    <citation type="submission" date="2018-11" db="EMBL/GenBank/DDBJ databases">
        <authorList>
            <consortium name="Pathogen Informatics"/>
        </authorList>
    </citation>
    <scope>NUCLEOTIDE SEQUENCE [LARGE SCALE GENOMIC DNA]</scope>
</reference>
<evidence type="ECO:0000313" key="4">
    <source>
        <dbReference type="WBParaSite" id="TCNE_0000187901-mRNA-1"/>
    </source>
</evidence>
<dbReference type="WBParaSite" id="TCNE_0000187901-mRNA-1">
    <property type="protein sequence ID" value="TCNE_0000187901-mRNA-1"/>
    <property type="gene ID" value="TCNE_0000187901"/>
</dbReference>
<evidence type="ECO:0000313" key="2">
    <source>
        <dbReference type="EMBL" id="VDM26985.1"/>
    </source>
</evidence>
<proteinExistence type="predicted"/>
<sequence length="144" mass="16298">MKYAVEKETHVVTNITWSELHQEPPKRAVSSHLLGQQCGHVDSRQQQTAIMMFSGLPNASQLWQRFKHGVLDRDVSMSSEIRERAALRDIHTTSAVVCRPRYSRVRLIIDDAFGRDDGHNGVPGIGYEGERRKMDEIDSNLNGA</sequence>
<dbReference type="AlphaFoldDB" id="A0A183U059"/>
<protein>
    <submittedName>
        <fullName evidence="2 4">Uncharacterized protein</fullName>
    </submittedName>
</protein>
<dbReference type="Proteomes" id="UP000050794">
    <property type="component" value="Unassembled WGS sequence"/>
</dbReference>
<evidence type="ECO:0000313" key="3">
    <source>
        <dbReference type="Proteomes" id="UP000050794"/>
    </source>
</evidence>
<accession>A0A183U059</accession>
<gene>
    <name evidence="2" type="ORF">TCNE_LOCUS1879</name>
</gene>
<evidence type="ECO:0000256" key="1">
    <source>
        <dbReference type="SAM" id="MobiDB-lite"/>
    </source>
</evidence>
<name>A0A183U059_TOXCA</name>
<keyword evidence="3" id="KW-1185">Reference proteome</keyword>